<reference evidence="7 8" key="1">
    <citation type="submission" date="2024-03" db="EMBL/GenBank/DDBJ databases">
        <title>Novel species of the genus Variovorax.</title>
        <authorList>
            <person name="Liu Q."/>
            <person name="Xin Y.-H."/>
        </authorList>
    </citation>
    <scope>NUCLEOTIDE SEQUENCE [LARGE SCALE GENOMIC DNA]</scope>
    <source>
        <strain evidence="7 8">KACC 18901</strain>
    </source>
</reference>
<evidence type="ECO:0000256" key="2">
    <source>
        <dbReference type="ARBA" id="ARBA00022723"/>
    </source>
</evidence>
<dbReference type="RefSeq" id="WP_340339249.1">
    <property type="nucleotide sequence ID" value="NZ_JBBKZS010000025.1"/>
</dbReference>
<dbReference type="Proteomes" id="UP001367030">
    <property type="component" value="Unassembled WGS sequence"/>
</dbReference>
<proteinExistence type="predicted"/>
<protein>
    <submittedName>
        <fullName evidence="7">Cytochrome c</fullName>
    </submittedName>
</protein>
<evidence type="ECO:0000259" key="6">
    <source>
        <dbReference type="PROSITE" id="PS51007"/>
    </source>
</evidence>
<evidence type="ECO:0000256" key="1">
    <source>
        <dbReference type="ARBA" id="ARBA00022617"/>
    </source>
</evidence>
<evidence type="ECO:0000256" key="3">
    <source>
        <dbReference type="ARBA" id="ARBA00023004"/>
    </source>
</evidence>
<dbReference type="PROSITE" id="PS51007">
    <property type="entry name" value="CYTC"/>
    <property type="match status" value="1"/>
</dbReference>
<evidence type="ECO:0000256" key="4">
    <source>
        <dbReference type="PROSITE-ProRule" id="PRU00433"/>
    </source>
</evidence>
<accession>A0ABU8XKJ8</accession>
<organism evidence="7 8">
    <name type="scientific">Variovorax robiniae</name>
    <dbReference type="NCBI Taxonomy" id="1836199"/>
    <lineage>
        <taxon>Bacteria</taxon>
        <taxon>Pseudomonadati</taxon>
        <taxon>Pseudomonadota</taxon>
        <taxon>Betaproteobacteria</taxon>
        <taxon>Burkholderiales</taxon>
        <taxon>Comamonadaceae</taxon>
        <taxon>Variovorax</taxon>
    </lineage>
</organism>
<dbReference type="InterPro" id="IPR036909">
    <property type="entry name" value="Cyt_c-like_dom_sf"/>
</dbReference>
<comment type="caution">
    <text evidence="7">The sequence shown here is derived from an EMBL/GenBank/DDBJ whole genome shotgun (WGS) entry which is preliminary data.</text>
</comment>
<dbReference type="InterPro" id="IPR009056">
    <property type="entry name" value="Cyt_c-like_dom"/>
</dbReference>
<gene>
    <name evidence="7" type="ORF">WKW79_31895</name>
</gene>
<dbReference type="Gene3D" id="1.10.760.10">
    <property type="entry name" value="Cytochrome c-like domain"/>
    <property type="match status" value="1"/>
</dbReference>
<keyword evidence="8" id="KW-1185">Reference proteome</keyword>
<feature type="chain" id="PRO_5047417437" evidence="5">
    <location>
        <begin position="27"/>
        <end position="111"/>
    </location>
</feature>
<dbReference type="SUPFAM" id="SSF46626">
    <property type="entry name" value="Cytochrome c"/>
    <property type="match status" value="1"/>
</dbReference>
<name>A0ABU8XKJ8_9BURK</name>
<sequence>MKEHASALIRAAVLAVALGAASHVRAQDAPVPPTPEAGRKAYTSYCVRCHGINLAVSSSAFYDLRTFPKDDKTRFVESVTQGKRAMPAWGGILKPGELEAIWAYVGSVNGW</sequence>
<evidence type="ECO:0000313" key="7">
    <source>
        <dbReference type="EMBL" id="MEJ8859207.1"/>
    </source>
</evidence>
<keyword evidence="2 4" id="KW-0479">Metal-binding</keyword>
<keyword evidence="3 4" id="KW-0408">Iron</keyword>
<feature type="domain" description="Cytochrome c" evidence="6">
    <location>
        <begin position="33"/>
        <end position="109"/>
    </location>
</feature>
<keyword evidence="1 4" id="KW-0349">Heme</keyword>
<feature type="signal peptide" evidence="5">
    <location>
        <begin position="1"/>
        <end position="26"/>
    </location>
</feature>
<dbReference type="Pfam" id="PF13442">
    <property type="entry name" value="Cytochrome_CBB3"/>
    <property type="match status" value="1"/>
</dbReference>
<dbReference type="EMBL" id="JBBKZS010000025">
    <property type="protein sequence ID" value="MEJ8859207.1"/>
    <property type="molecule type" value="Genomic_DNA"/>
</dbReference>
<evidence type="ECO:0000256" key="5">
    <source>
        <dbReference type="SAM" id="SignalP"/>
    </source>
</evidence>
<evidence type="ECO:0000313" key="8">
    <source>
        <dbReference type="Proteomes" id="UP001367030"/>
    </source>
</evidence>
<keyword evidence="5" id="KW-0732">Signal</keyword>